<evidence type="ECO:0000256" key="1">
    <source>
        <dbReference type="ARBA" id="ARBA00001974"/>
    </source>
</evidence>
<dbReference type="Pfam" id="PF00581">
    <property type="entry name" value="Rhodanese"/>
    <property type="match status" value="1"/>
</dbReference>
<evidence type="ECO:0000256" key="3">
    <source>
        <dbReference type="ARBA" id="ARBA00022630"/>
    </source>
</evidence>
<proteinExistence type="inferred from homology"/>
<accession>A0A832EEL5</accession>
<dbReference type="PRINTS" id="PR00411">
    <property type="entry name" value="PNDRDTASEI"/>
</dbReference>
<comment type="similarity">
    <text evidence="2">Belongs to the class-III pyridine nucleotide-disulfide oxidoreductase family.</text>
</comment>
<dbReference type="Pfam" id="PF02852">
    <property type="entry name" value="Pyr_redox_dim"/>
    <property type="match status" value="1"/>
</dbReference>
<evidence type="ECO:0000313" key="8">
    <source>
        <dbReference type="EMBL" id="HFK98541.1"/>
    </source>
</evidence>
<dbReference type="EMBL" id="DSTK01000040">
    <property type="protein sequence ID" value="HFK98541.1"/>
    <property type="molecule type" value="Genomic_DNA"/>
</dbReference>
<dbReference type="Gene3D" id="3.50.50.60">
    <property type="entry name" value="FAD/NAD(P)-binding domain"/>
    <property type="match status" value="2"/>
</dbReference>
<dbReference type="Gene3D" id="3.40.250.10">
    <property type="entry name" value="Rhodanese-like domain"/>
    <property type="match status" value="1"/>
</dbReference>
<dbReference type="SUPFAM" id="SSF52821">
    <property type="entry name" value="Rhodanese/Cell cycle control phosphatase"/>
    <property type="match status" value="1"/>
</dbReference>
<dbReference type="InterPro" id="IPR036188">
    <property type="entry name" value="FAD/NAD-bd_sf"/>
</dbReference>
<evidence type="ECO:0000256" key="5">
    <source>
        <dbReference type="ARBA" id="ARBA00023002"/>
    </source>
</evidence>
<keyword evidence="6" id="KW-0676">Redox-active center</keyword>
<dbReference type="InterPro" id="IPR050260">
    <property type="entry name" value="FAD-bd_OxRdtase"/>
</dbReference>
<dbReference type="PANTHER" id="PTHR43429:SF1">
    <property type="entry name" value="NAD(P)H SULFUR OXIDOREDUCTASE (COA-DEPENDENT)"/>
    <property type="match status" value="1"/>
</dbReference>
<protein>
    <submittedName>
        <fullName evidence="8">Pyridine nucleotide-disulfide oxidoreductase</fullName>
    </submittedName>
</protein>
<sequence length="578" mass="61786">MATQRVVIVGAVALGPKTACRIKRLRPDFDVVMVDQDQYISYGGCGIPYYISGDVSDLSALMSTSFHMLRTPEFFEKAKGVRVMTRTRAEAIDRERKTLRVHRLETQEDQEIPYDFLVLATGSLPNKLPIPGVDHPRVMSVSNLHDASAIKEMLSKGAVGRAVIVGAGAIGCEMAEALTDLWGVETSMVEIAPQVLPGVLDSTLARMVASHLAERGVAVYTGETVREIIPGDDGASLTVRTSQRDLAADVVITAVGVRPNGFLAAQAGLLVSPRGAVVVNHRLQTSDPCIYAGGDCIEVIHRITGKPFHFPQGSLANRQGRIIGTNIAGGCATFEGSVGSFAVKIFDLAVATAGITHKTAVSEGFDAVQALVIQADRAHFYPTQDLMTLAVVVDRKTRRLLGIQGVSRNGDALVGRINAVAALLARRGTVEDLSNLEVAYTPPFAAAMDIVNALGNTAENILDGLNVTADPDDFETCFLQDAAPDVVCLDVRGPKNAEPFVKAFGDRWINIPQETLAQRLDAVPKDKRLLVVCNSGVRSYEALLQLRAAGIKNAVNVQGGVAAIKKSGMIRLEDEGED</sequence>
<reference evidence="8" key="1">
    <citation type="journal article" date="2020" name="mSystems">
        <title>Genome- and Community-Level Interaction Insights into Carbon Utilization and Element Cycling Functions of Hydrothermarchaeota in Hydrothermal Sediment.</title>
        <authorList>
            <person name="Zhou Z."/>
            <person name="Liu Y."/>
            <person name="Xu W."/>
            <person name="Pan J."/>
            <person name="Luo Z.H."/>
            <person name="Li M."/>
        </authorList>
    </citation>
    <scope>NUCLEOTIDE SEQUENCE [LARGE SCALE GENOMIC DNA]</scope>
    <source>
        <strain evidence="8">SpSt-456</strain>
    </source>
</reference>
<dbReference type="PROSITE" id="PS50206">
    <property type="entry name" value="RHODANESE_3"/>
    <property type="match status" value="1"/>
</dbReference>
<keyword evidence="3" id="KW-0285">Flavoprotein</keyword>
<organism evidence="8">
    <name type="scientific">Desulfacinum infernum</name>
    <dbReference type="NCBI Taxonomy" id="35837"/>
    <lineage>
        <taxon>Bacteria</taxon>
        <taxon>Pseudomonadati</taxon>
        <taxon>Thermodesulfobacteriota</taxon>
        <taxon>Syntrophobacteria</taxon>
        <taxon>Syntrophobacterales</taxon>
        <taxon>Syntrophobacteraceae</taxon>
        <taxon>Desulfacinum</taxon>
    </lineage>
</organism>
<name>A0A832EEL5_9BACT</name>
<dbReference type="InterPro" id="IPR001763">
    <property type="entry name" value="Rhodanese-like_dom"/>
</dbReference>
<comment type="caution">
    <text evidence="8">The sequence shown here is derived from an EMBL/GenBank/DDBJ whole genome shotgun (WGS) entry which is preliminary data.</text>
</comment>
<dbReference type="InterPro" id="IPR036873">
    <property type="entry name" value="Rhodanese-like_dom_sf"/>
</dbReference>
<dbReference type="GO" id="GO:0016491">
    <property type="term" value="F:oxidoreductase activity"/>
    <property type="evidence" value="ECO:0007669"/>
    <property type="project" value="UniProtKB-KW"/>
</dbReference>
<evidence type="ECO:0000259" key="7">
    <source>
        <dbReference type="PROSITE" id="PS50206"/>
    </source>
</evidence>
<dbReference type="SUPFAM" id="SSF51905">
    <property type="entry name" value="FAD/NAD(P)-binding domain"/>
    <property type="match status" value="2"/>
</dbReference>
<gene>
    <name evidence="8" type="ORF">ENS06_14605</name>
</gene>
<dbReference type="InterPro" id="IPR004099">
    <property type="entry name" value="Pyr_nucl-diS_OxRdtase_dimer"/>
</dbReference>
<dbReference type="Pfam" id="PF07992">
    <property type="entry name" value="Pyr_redox_2"/>
    <property type="match status" value="1"/>
</dbReference>
<evidence type="ECO:0000256" key="6">
    <source>
        <dbReference type="ARBA" id="ARBA00023284"/>
    </source>
</evidence>
<dbReference type="AlphaFoldDB" id="A0A832EEL5"/>
<dbReference type="PRINTS" id="PR00368">
    <property type="entry name" value="FADPNR"/>
</dbReference>
<dbReference type="PANTHER" id="PTHR43429">
    <property type="entry name" value="PYRIDINE NUCLEOTIDE-DISULFIDE OXIDOREDUCTASE DOMAIN-CONTAINING"/>
    <property type="match status" value="1"/>
</dbReference>
<dbReference type="CDD" id="cd00158">
    <property type="entry name" value="RHOD"/>
    <property type="match status" value="1"/>
</dbReference>
<dbReference type="SUPFAM" id="SSF55424">
    <property type="entry name" value="FAD/NAD-linked reductases, dimerisation (C-terminal) domain"/>
    <property type="match status" value="1"/>
</dbReference>
<evidence type="ECO:0000256" key="2">
    <source>
        <dbReference type="ARBA" id="ARBA00009130"/>
    </source>
</evidence>
<comment type="cofactor">
    <cofactor evidence="1">
        <name>FAD</name>
        <dbReference type="ChEBI" id="CHEBI:57692"/>
    </cofactor>
</comment>
<feature type="domain" description="Rhodanese" evidence="7">
    <location>
        <begin position="482"/>
        <end position="573"/>
    </location>
</feature>
<dbReference type="InterPro" id="IPR016156">
    <property type="entry name" value="FAD/NAD-linked_Rdtase_dimer_sf"/>
</dbReference>
<dbReference type="InterPro" id="IPR023753">
    <property type="entry name" value="FAD/NAD-binding_dom"/>
</dbReference>
<keyword evidence="5" id="KW-0560">Oxidoreductase</keyword>
<keyword evidence="4" id="KW-0274">FAD</keyword>
<evidence type="ECO:0000256" key="4">
    <source>
        <dbReference type="ARBA" id="ARBA00022827"/>
    </source>
</evidence>